<dbReference type="EMBL" id="SNRW01036930">
    <property type="protein sequence ID" value="KAA6354089.1"/>
    <property type="molecule type" value="Genomic_DNA"/>
</dbReference>
<gene>
    <name evidence="1" type="ORF">EZS28_050384</name>
</gene>
<organism evidence="1 2">
    <name type="scientific">Streblomastix strix</name>
    <dbReference type="NCBI Taxonomy" id="222440"/>
    <lineage>
        <taxon>Eukaryota</taxon>
        <taxon>Metamonada</taxon>
        <taxon>Preaxostyla</taxon>
        <taxon>Oxymonadida</taxon>
        <taxon>Streblomastigidae</taxon>
        <taxon>Streblomastix</taxon>
    </lineage>
</organism>
<proteinExistence type="predicted"/>
<accession>A0A5J4T757</accession>
<feature type="non-terminal residue" evidence="1">
    <location>
        <position position="1"/>
    </location>
</feature>
<dbReference type="Proteomes" id="UP000324800">
    <property type="component" value="Unassembled WGS sequence"/>
</dbReference>
<protein>
    <submittedName>
        <fullName evidence="1">Uncharacterized protein</fullName>
    </submittedName>
</protein>
<evidence type="ECO:0000313" key="1">
    <source>
        <dbReference type="EMBL" id="KAA6354089.1"/>
    </source>
</evidence>
<evidence type="ECO:0000313" key="2">
    <source>
        <dbReference type="Proteomes" id="UP000324800"/>
    </source>
</evidence>
<dbReference type="AlphaFoldDB" id="A0A5J4T757"/>
<feature type="non-terminal residue" evidence="1">
    <location>
        <position position="309"/>
    </location>
</feature>
<comment type="caution">
    <text evidence="1">The sequence shown here is derived from an EMBL/GenBank/DDBJ whole genome shotgun (WGS) entry which is preliminary data.</text>
</comment>
<sequence>VLEFFDCLLTLRAPANGSARKNLFIAENQQQSCSSQEQGPSAYDQYMKALLVLSFMRKPEIDASLADQGFVPPIFDKNDPHFMQKQEALNLNMLSKQMTFEDLIQRFPAINNTFSKSEAQQKMNYAQMPNSQEERVMIFMGRSPRAWFIANSKLGQFIALLQRPSAPPMSSASTAQVAQGLVNTTERTKEGASAGDKVFQRRIQVILAVLDHHEEIDTTADIITRNTITEMSNFGKKWPKQLKCVDTLSMTQTMQYLEIHGKGLQNQIGGDIRIWSPFRNLPKFNQANLQIIIMIVPEQSHLQRARLQQ</sequence>
<reference evidence="1 2" key="1">
    <citation type="submission" date="2019-03" db="EMBL/GenBank/DDBJ databases">
        <title>Single cell metagenomics reveals metabolic interactions within the superorganism composed of flagellate Streblomastix strix and complex community of Bacteroidetes bacteria on its surface.</title>
        <authorList>
            <person name="Treitli S.C."/>
            <person name="Kolisko M."/>
            <person name="Husnik F."/>
            <person name="Keeling P."/>
            <person name="Hampl V."/>
        </authorList>
    </citation>
    <scope>NUCLEOTIDE SEQUENCE [LARGE SCALE GENOMIC DNA]</scope>
    <source>
        <strain evidence="1">ST1C</strain>
    </source>
</reference>
<name>A0A5J4T757_9EUKA</name>